<dbReference type="AlphaFoldDB" id="A0A9P7T178"/>
<comment type="caution">
    <text evidence="7">The sequence shown here is derived from an EMBL/GenBank/DDBJ whole genome shotgun (WGS) entry which is preliminary data.</text>
</comment>
<evidence type="ECO:0000256" key="1">
    <source>
        <dbReference type="ARBA" id="ARBA00009183"/>
    </source>
</evidence>
<evidence type="ECO:0008006" key="9">
    <source>
        <dbReference type="Google" id="ProtNLM"/>
    </source>
</evidence>
<dbReference type="Pfam" id="PF00743">
    <property type="entry name" value="FMO-like"/>
    <property type="match status" value="1"/>
</dbReference>
<dbReference type="InterPro" id="IPR000960">
    <property type="entry name" value="Flavin_mOase"/>
</dbReference>
<organism evidence="7 8">
    <name type="scientific">Claviceps pusilla</name>
    <dbReference type="NCBI Taxonomy" id="123648"/>
    <lineage>
        <taxon>Eukaryota</taxon>
        <taxon>Fungi</taxon>
        <taxon>Dikarya</taxon>
        <taxon>Ascomycota</taxon>
        <taxon>Pezizomycotina</taxon>
        <taxon>Sordariomycetes</taxon>
        <taxon>Hypocreomycetidae</taxon>
        <taxon>Hypocreales</taxon>
        <taxon>Clavicipitaceae</taxon>
        <taxon>Claviceps</taxon>
    </lineage>
</organism>
<keyword evidence="5" id="KW-0560">Oxidoreductase</keyword>
<keyword evidence="6" id="KW-0812">Transmembrane</keyword>
<evidence type="ECO:0000256" key="4">
    <source>
        <dbReference type="ARBA" id="ARBA00022857"/>
    </source>
</evidence>
<proteinExistence type="inferred from homology"/>
<dbReference type="InterPro" id="IPR050346">
    <property type="entry name" value="FMO-like"/>
</dbReference>
<comment type="similarity">
    <text evidence="1">Belongs to the FMO family.</text>
</comment>
<keyword evidence="4" id="KW-0521">NADP</keyword>
<evidence type="ECO:0000256" key="2">
    <source>
        <dbReference type="ARBA" id="ARBA00022630"/>
    </source>
</evidence>
<dbReference type="PIRSF" id="PIRSF000332">
    <property type="entry name" value="FMO"/>
    <property type="match status" value="1"/>
</dbReference>
<evidence type="ECO:0000313" key="7">
    <source>
        <dbReference type="EMBL" id="KAG6014634.1"/>
    </source>
</evidence>
<keyword evidence="8" id="KW-1185">Reference proteome</keyword>
<dbReference type="SUPFAM" id="SSF51905">
    <property type="entry name" value="FAD/NAD(P)-binding domain"/>
    <property type="match status" value="1"/>
</dbReference>
<keyword evidence="3" id="KW-0274">FAD</keyword>
<dbReference type="EMBL" id="SRPW01000436">
    <property type="protein sequence ID" value="KAG6014634.1"/>
    <property type="molecule type" value="Genomic_DNA"/>
</dbReference>
<dbReference type="Gene3D" id="3.50.50.60">
    <property type="entry name" value="FAD/NAD(P)-binding domain"/>
    <property type="match status" value="1"/>
</dbReference>
<evidence type="ECO:0000256" key="3">
    <source>
        <dbReference type="ARBA" id="ARBA00022827"/>
    </source>
</evidence>
<evidence type="ECO:0000313" key="8">
    <source>
        <dbReference type="Proteomes" id="UP000748025"/>
    </source>
</evidence>
<accession>A0A9P7T178</accession>
<dbReference type="GO" id="GO:0050660">
    <property type="term" value="F:flavin adenine dinucleotide binding"/>
    <property type="evidence" value="ECO:0007669"/>
    <property type="project" value="InterPro"/>
</dbReference>
<dbReference type="OrthoDB" id="10254665at2759"/>
<protein>
    <recommendedName>
        <fullName evidence="9">Dimethylaniline monooxygenase</fullName>
    </recommendedName>
</protein>
<dbReference type="InterPro" id="IPR020946">
    <property type="entry name" value="Flavin_mOase-like"/>
</dbReference>
<dbReference type="PRINTS" id="PR00370">
    <property type="entry name" value="FMOXYGENASE"/>
</dbReference>
<dbReference type="GO" id="GO:0004499">
    <property type="term" value="F:N,N-dimethylaniline monooxygenase activity"/>
    <property type="evidence" value="ECO:0007669"/>
    <property type="project" value="InterPro"/>
</dbReference>
<dbReference type="PANTHER" id="PTHR23023">
    <property type="entry name" value="DIMETHYLANILINE MONOOXYGENASE"/>
    <property type="match status" value="1"/>
</dbReference>
<feature type="transmembrane region" description="Helical" evidence="6">
    <location>
        <begin position="593"/>
        <end position="611"/>
    </location>
</feature>
<evidence type="ECO:0000256" key="6">
    <source>
        <dbReference type="SAM" id="Phobius"/>
    </source>
</evidence>
<dbReference type="InterPro" id="IPR036188">
    <property type="entry name" value="FAD/NAD-bd_sf"/>
</dbReference>
<keyword evidence="6" id="KW-1133">Transmembrane helix</keyword>
<dbReference type="Proteomes" id="UP000748025">
    <property type="component" value="Unassembled WGS sequence"/>
</dbReference>
<gene>
    <name evidence="7" type="ORF">E4U43_006335</name>
</gene>
<sequence length="621" mass="69955">MKVAVVGAGPSGLVTLKYLLEAHKYLGCEPVDARLFEYQSQVGGTFVARVYEDAELVSSKQLTTFSDFRVPDGPDFLSAARYVEYLRDYCTHFGLSKHIHLDTRVTCISRDRSGRGHTIQYEKAGQRSGWECDAVAVCSGLHVEPNRPPIPGLHHVPRVIHSSEFKARKQFRASKTVMVVGSGETGADVAYLAVTTPGVERVLLCHRDGLHFAPKRNPGPVILPAFRGPDPREPGIPIDVSRANMFDTAYVHPILRRHDALLWEYYRLYIKCLLFISSGTTLGMDQWIGGISPERHHPSKIFFNKSMKVCPYISQPYRPQLPGPKLWLYALRSALVQTPIPDTHGRRVDLAPWPESIDANGTVHFLNNGREEYRRLSDQIVQPDMLVLCTGYQQIFPFFNNDPDNSPLRYPTPEHADVRHIWKRDDPSVGFIGFVRPSLGAIPPLAELQAQLWTTHLLAPHKIPRPLLPEHQGHYMLRAMPGARVTCGVDHESYAYQLALDMDSAPGLCDILGHCSWRRIGQSCKLFLIWVFGAHVNTKFRLRGPWAWDGALALLTSDEIWRTITRRPILFGHFAVSILPMSIFGPINLLCWLYASLEALLTTVYTTVIAVRMSDGPRKHI</sequence>
<keyword evidence="6" id="KW-0472">Membrane</keyword>
<evidence type="ECO:0000256" key="5">
    <source>
        <dbReference type="ARBA" id="ARBA00023002"/>
    </source>
</evidence>
<dbReference type="GO" id="GO:0050661">
    <property type="term" value="F:NADP binding"/>
    <property type="evidence" value="ECO:0007669"/>
    <property type="project" value="InterPro"/>
</dbReference>
<reference evidence="7" key="1">
    <citation type="journal article" date="2020" name="bioRxiv">
        <title>Whole genome comparisons of ergot fungi reveals the divergence and evolution of species within the genus Claviceps are the result of varying mechanisms driving genome evolution and host range expansion.</title>
        <authorList>
            <person name="Wyka S.A."/>
            <person name="Mondo S.J."/>
            <person name="Liu M."/>
            <person name="Dettman J."/>
            <person name="Nalam V."/>
            <person name="Broders K.D."/>
        </authorList>
    </citation>
    <scope>NUCLEOTIDE SEQUENCE</scope>
    <source>
        <strain evidence="7">CCC 602</strain>
    </source>
</reference>
<name>A0A9P7T178_9HYPO</name>
<keyword evidence="2" id="KW-0285">Flavoprotein</keyword>